<keyword evidence="2" id="KW-1185">Reference proteome</keyword>
<proteinExistence type="predicted"/>
<dbReference type="OrthoDB" id="193650at2759"/>
<dbReference type="EMBL" id="CAJQZP010000191">
    <property type="protein sequence ID" value="CAG4944646.1"/>
    <property type="molecule type" value="Genomic_DNA"/>
</dbReference>
<dbReference type="PANTHER" id="PTHR34438">
    <property type="entry name" value="SI:DKEY-97L20.6"/>
    <property type="match status" value="1"/>
</dbReference>
<gene>
    <name evidence="1" type="ORF">PAPOLLO_LOCUS2909</name>
</gene>
<dbReference type="InterPro" id="IPR028042">
    <property type="entry name" value="DUF4639"/>
</dbReference>
<accession>A0A8S3W733</accession>
<dbReference type="PANTHER" id="PTHR34438:SF1">
    <property type="entry name" value="CHROMOSOME 2 OPEN READING FRAME 81"/>
    <property type="match status" value="1"/>
</dbReference>
<name>A0A8S3W733_PARAO</name>
<dbReference type="AlphaFoldDB" id="A0A8S3W733"/>
<reference evidence="1" key="1">
    <citation type="submission" date="2021-04" db="EMBL/GenBank/DDBJ databases">
        <authorList>
            <person name="Tunstrom K."/>
        </authorList>
    </citation>
    <scope>NUCLEOTIDE SEQUENCE</scope>
</reference>
<evidence type="ECO:0000313" key="2">
    <source>
        <dbReference type="Proteomes" id="UP000691718"/>
    </source>
</evidence>
<dbReference type="Proteomes" id="UP000691718">
    <property type="component" value="Unassembled WGS sequence"/>
</dbReference>
<organism evidence="1 2">
    <name type="scientific">Parnassius apollo</name>
    <name type="common">Apollo butterfly</name>
    <name type="synonym">Papilio apollo</name>
    <dbReference type="NCBI Taxonomy" id="110799"/>
    <lineage>
        <taxon>Eukaryota</taxon>
        <taxon>Metazoa</taxon>
        <taxon>Ecdysozoa</taxon>
        <taxon>Arthropoda</taxon>
        <taxon>Hexapoda</taxon>
        <taxon>Insecta</taxon>
        <taxon>Pterygota</taxon>
        <taxon>Neoptera</taxon>
        <taxon>Endopterygota</taxon>
        <taxon>Lepidoptera</taxon>
        <taxon>Glossata</taxon>
        <taxon>Ditrysia</taxon>
        <taxon>Papilionoidea</taxon>
        <taxon>Papilionidae</taxon>
        <taxon>Parnassiinae</taxon>
        <taxon>Parnassini</taxon>
        <taxon>Parnassius</taxon>
        <taxon>Parnassius</taxon>
    </lineage>
</organism>
<protein>
    <submittedName>
        <fullName evidence="1">(apollo) hypothetical protein</fullName>
    </submittedName>
</protein>
<comment type="caution">
    <text evidence="1">The sequence shown here is derived from an EMBL/GenBank/DDBJ whole genome shotgun (WGS) entry which is preliminary data.</text>
</comment>
<sequence length="382" mass="43729">MFGAISRIAFYNNKYKLSRRGRKLSNFDESKIIMALPKDIPDRTWVEILQKEENDLFIFDIREEIIENALRIGHSHYMEIQTITFTVHCAVKAWLKLIDWNFYRHDPGEDVSAWPPCFIPKRAESWQPDEPPEPSPRDAYCRQSLVIVEDESKESLPKCSSSTSLYYPIVEEIPRECWFPGKVNLVSEVENVESNKVGGMEKFEGNGISLRTSEENLAAESEVLQKIIDYSTEQVLTIEESPKPRRIDSIETTISALEDKSKGLQGCEISTLEETVSQLKSQILERDQDLLANDIQIAGFPETSGENTAHIILAIAKKLCVDLDERDVVSSERTGFIRDNGEGSSVPRPRLLVVRLSRRAQRDTLIQAARVRRTRRGCWFLH</sequence>
<evidence type="ECO:0000313" key="1">
    <source>
        <dbReference type="EMBL" id="CAG4944646.1"/>
    </source>
</evidence>